<gene>
    <name evidence="2" type="ORF">SAMN05444411_101843</name>
</gene>
<dbReference type="InterPro" id="IPR040836">
    <property type="entry name" value="SAVED"/>
</dbReference>
<dbReference type="EMBL" id="FNNJ01000001">
    <property type="protein sequence ID" value="SDW48934.1"/>
    <property type="molecule type" value="Genomic_DNA"/>
</dbReference>
<protein>
    <recommendedName>
        <fullName evidence="1">SMODS-associated and fused to various effectors domain-containing protein</fullName>
    </recommendedName>
</protein>
<evidence type="ECO:0000259" key="1">
    <source>
        <dbReference type="Pfam" id="PF18145"/>
    </source>
</evidence>
<dbReference type="OrthoDB" id="5379188at2"/>
<proteinExistence type="predicted"/>
<dbReference type="AlphaFoldDB" id="A0A1H2U0K4"/>
<feature type="domain" description="SMODS-associated and fused to various effectors" evidence="1">
    <location>
        <begin position="184"/>
        <end position="373"/>
    </location>
</feature>
<dbReference type="NCBIfam" id="NF033611">
    <property type="entry name" value="SAVED"/>
    <property type="match status" value="1"/>
</dbReference>
<sequence length="374" mass="43020">MSTTKIPDKIIKLLLIKSGGRCQYKGCNISLYQDLVTKRFFNKAYLAHIVADSPDGPRGDIIRSTLLAKELSNIMLLCDTHHRLIDRIEVDEHPESLLLEMKKEQEERIERITAINPNNQSHIITYKANVGEHTPVLLYETVVEYLLPEHYPAQSKTIDLGLTDSPIRDKDEEFWITEVKVLIENFNQRLVNSIRQQNIKHISLFAFAPMPLLVKLGTLINDIQNVEIYQPIRNPKTWKLSNDSIDTIYKIIKPKSINPIVALNISLSATINNERITKLLGDDCSIYTLTIDKPFNDYLQSKIQLQDFSIAMRHLFDEIKSNYTSKTELHIFPAMPIAIAIELGRIWMPKADMPLTIYDENKTFDGFNKTIKIC</sequence>
<accession>A0A1H2U0K4</accession>
<keyword evidence="3" id="KW-1185">Reference proteome</keyword>
<organism evidence="2 3">
    <name type="scientific">Lutibacter oricola</name>
    <dbReference type="NCBI Taxonomy" id="762486"/>
    <lineage>
        <taxon>Bacteria</taxon>
        <taxon>Pseudomonadati</taxon>
        <taxon>Bacteroidota</taxon>
        <taxon>Flavobacteriia</taxon>
        <taxon>Flavobacteriales</taxon>
        <taxon>Flavobacteriaceae</taxon>
        <taxon>Lutibacter</taxon>
    </lineage>
</organism>
<dbReference type="Proteomes" id="UP000199595">
    <property type="component" value="Unassembled WGS sequence"/>
</dbReference>
<dbReference type="STRING" id="762486.SAMN05444411_101843"/>
<dbReference type="Pfam" id="PF18145">
    <property type="entry name" value="SAVED"/>
    <property type="match status" value="1"/>
</dbReference>
<evidence type="ECO:0000313" key="3">
    <source>
        <dbReference type="Proteomes" id="UP000199595"/>
    </source>
</evidence>
<reference evidence="2 3" key="1">
    <citation type="submission" date="2016-10" db="EMBL/GenBank/DDBJ databases">
        <authorList>
            <person name="de Groot N.N."/>
        </authorList>
    </citation>
    <scope>NUCLEOTIDE SEQUENCE [LARGE SCALE GENOMIC DNA]</scope>
    <source>
        <strain evidence="2 3">DSM 24956</strain>
    </source>
</reference>
<evidence type="ECO:0000313" key="2">
    <source>
        <dbReference type="EMBL" id="SDW48934.1"/>
    </source>
</evidence>
<name>A0A1H2U0K4_9FLAO</name>